<protein>
    <submittedName>
        <fullName evidence="1">RCG34767</fullName>
    </submittedName>
</protein>
<gene>
    <name evidence="1" type="ORF">rCG_34767</name>
</gene>
<dbReference type="EMBL" id="CH473948">
    <property type="protein sequence ID" value="EDM04719.1"/>
    <property type="molecule type" value="Genomic_DNA"/>
</dbReference>
<name>A6HFB4_RAT</name>
<dbReference type="Proteomes" id="UP000234681">
    <property type="component" value="Chromosome 10"/>
</dbReference>
<accession>A6HFB4</accession>
<sequence>MVLTAAEATFPGVSSHHPKSKVWVSQLLFWTGTVGGPVSHRIFCTI</sequence>
<dbReference type="AlphaFoldDB" id="A6HFB4"/>
<organism evidence="1 2">
    <name type="scientific">Rattus norvegicus</name>
    <name type="common">Rat</name>
    <dbReference type="NCBI Taxonomy" id="10116"/>
    <lineage>
        <taxon>Eukaryota</taxon>
        <taxon>Metazoa</taxon>
        <taxon>Chordata</taxon>
        <taxon>Craniata</taxon>
        <taxon>Vertebrata</taxon>
        <taxon>Euteleostomi</taxon>
        <taxon>Mammalia</taxon>
        <taxon>Eutheria</taxon>
        <taxon>Euarchontoglires</taxon>
        <taxon>Glires</taxon>
        <taxon>Rodentia</taxon>
        <taxon>Myomorpha</taxon>
        <taxon>Muroidea</taxon>
        <taxon>Muridae</taxon>
        <taxon>Murinae</taxon>
        <taxon>Rattus</taxon>
    </lineage>
</organism>
<evidence type="ECO:0000313" key="2">
    <source>
        <dbReference type="Proteomes" id="UP000234681"/>
    </source>
</evidence>
<evidence type="ECO:0000313" key="1">
    <source>
        <dbReference type="EMBL" id="EDM04719.1"/>
    </source>
</evidence>
<proteinExistence type="predicted"/>
<reference evidence="1 2" key="1">
    <citation type="submission" date="2005-07" db="EMBL/GenBank/DDBJ databases">
        <authorList>
            <person name="Mural R.J."/>
            <person name="Li P.W."/>
            <person name="Adams M.D."/>
            <person name="Amanatides P.G."/>
            <person name="Baden-Tillson H."/>
            <person name="Barnstead M."/>
            <person name="Chin S.H."/>
            <person name="Dew I."/>
            <person name="Evans C.A."/>
            <person name="Ferriera S."/>
            <person name="Flanigan M."/>
            <person name="Fosler C."/>
            <person name="Glodek A."/>
            <person name="Gu Z."/>
            <person name="Holt R.A."/>
            <person name="Jennings D."/>
            <person name="Kraft C.L."/>
            <person name="Lu F."/>
            <person name="Nguyen T."/>
            <person name="Nusskern D.R."/>
            <person name="Pfannkoch C.M."/>
            <person name="Sitter C."/>
            <person name="Sutton G.G."/>
            <person name="Venter J.C."/>
            <person name="Wang Z."/>
            <person name="Woodage T."/>
            <person name="Zheng X.H."/>
            <person name="Zhong F."/>
        </authorList>
    </citation>
    <scope>NUCLEOTIDE SEQUENCE [LARGE SCALE GENOMIC DNA]</scope>
    <source>
        <strain>BN</strain>
        <strain evidence="2">Sprague-Dawley</strain>
    </source>
</reference>